<proteinExistence type="predicted"/>
<organism evidence="5 6">
    <name type="scientific">Gimesia alba</name>
    <dbReference type="NCBI Taxonomy" id="2527973"/>
    <lineage>
        <taxon>Bacteria</taxon>
        <taxon>Pseudomonadati</taxon>
        <taxon>Planctomycetota</taxon>
        <taxon>Planctomycetia</taxon>
        <taxon>Planctomycetales</taxon>
        <taxon>Planctomycetaceae</taxon>
        <taxon>Gimesia</taxon>
    </lineage>
</organism>
<evidence type="ECO:0000259" key="4">
    <source>
        <dbReference type="Pfam" id="PF00326"/>
    </source>
</evidence>
<dbReference type="Pfam" id="PF00326">
    <property type="entry name" value="Peptidase_S9"/>
    <property type="match status" value="1"/>
</dbReference>
<dbReference type="Proteomes" id="UP000317171">
    <property type="component" value="Chromosome"/>
</dbReference>
<feature type="chain" id="PRO_5021895922" evidence="3">
    <location>
        <begin position="25"/>
        <end position="278"/>
    </location>
</feature>
<dbReference type="GO" id="GO:0008236">
    <property type="term" value="F:serine-type peptidase activity"/>
    <property type="evidence" value="ECO:0007669"/>
    <property type="project" value="InterPro"/>
</dbReference>
<dbReference type="KEGG" id="gaz:Pan241w_15590"/>
<dbReference type="InterPro" id="IPR029058">
    <property type="entry name" value="AB_hydrolase_fold"/>
</dbReference>
<dbReference type="OrthoDB" id="246065at2"/>
<dbReference type="InterPro" id="IPR050955">
    <property type="entry name" value="Plant_Biomass_Hydrol_Est"/>
</dbReference>
<sequence precursor="true">MFTRNQILLAASILLALMAKLVFATEAASEKTAPRDIEFTADCDQTKQRYVMLLPEAFSDQKPHSLLIALHGHGSDRWQFIKNQRGECKAARDIAQKYQMIYVSPDYRARTSWMGPQAEADLVQIIHDLKSKYQITNIFLCGGSMGGSSSLTFAAIHPELINGVAAMNPTANHLEYDQFQPAIQASFGGTKQEIPEEYKKRSAEYWPEKLSMPVSIAVGGQDRLVPPDSARRLSKVLKQINDNVLLIDRPQQGHATSYEDSLSILEFMIQRASQKKNE</sequence>
<dbReference type="PANTHER" id="PTHR43037">
    <property type="entry name" value="UNNAMED PRODUCT-RELATED"/>
    <property type="match status" value="1"/>
</dbReference>
<evidence type="ECO:0000256" key="3">
    <source>
        <dbReference type="SAM" id="SignalP"/>
    </source>
</evidence>
<evidence type="ECO:0000313" key="6">
    <source>
        <dbReference type="Proteomes" id="UP000317171"/>
    </source>
</evidence>
<dbReference type="EMBL" id="CP036269">
    <property type="protein sequence ID" value="QDT41496.1"/>
    <property type="molecule type" value="Genomic_DNA"/>
</dbReference>
<feature type="signal peptide" evidence="3">
    <location>
        <begin position="1"/>
        <end position="24"/>
    </location>
</feature>
<accession>A0A517RCC2</accession>
<gene>
    <name evidence="5" type="ORF">Pan241w_15590</name>
</gene>
<dbReference type="PANTHER" id="PTHR43037:SF5">
    <property type="entry name" value="FERULOYL ESTERASE"/>
    <property type="match status" value="1"/>
</dbReference>
<dbReference type="GO" id="GO:0006508">
    <property type="term" value="P:proteolysis"/>
    <property type="evidence" value="ECO:0007669"/>
    <property type="project" value="InterPro"/>
</dbReference>
<evidence type="ECO:0000256" key="1">
    <source>
        <dbReference type="ARBA" id="ARBA00022729"/>
    </source>
</evidence>
<keyword evidence="2 5" id="KW-0378">Hydrolase</keyword>
<keyword evidence="1 3" id="KW-0732">Signal</keyword>
<reference evidence="5 6" key="1">
    <citation type="submission" date="2019-02" db="EMBL/GenBank/DDBJ databases">
        <title>Deep-cultivation of Planctomycetes and their phenomic and genomic characterization uncovers novel biology.</title>
        <authorList>
            <person name="Wiegand S."/>
            <person name="Jogler M."/>
            <person name="Boedeker C."/>
            <person name="Pinto D."/>
            <person name="Vollmers J."/>
            <person name="Rivas-Marin E."/>
            <person name="Kohn T."/>
            <person name="Peeters S.H."/>
            <person name="Heuer A."/>
            <person name="Rast P."/>
            <person name="Oberbeckmann S."/>
            <person name="Bunk B."/>
            <person name="Jeske O."/>
            <person name="Meyerdierks A."/>
            <person name="Storesund J.E."/>
            <person name="Kallscheuer N."/>
            <person name="Luecker S."/>
            <person name="Lage O.M."/>
            <person name="Pohl T."/>
            <person name="Merkel B.J."/>
            <person name="Hornburger P."/>
            <person name="Mueller R.-W."/>
            <person name="Bruemmer F."/>
            <person name="Labrenz M."/>
            <person name="Spormann A.M."/>
            <person name="Op den Camp H."/>
            <person name="Overmann J."/>
            <person name="Amann R."/>
            <person name="Jetten M.S.M."/>
            <person name="Mascher T."/>
            <person name="Medema M.H."/>
            <person name="Devos D.P."/>
            <person name="Kaster A.-K."/>
            <person name="Ovreas L."/>
            <person name="Rohde M."/>
            <person name="Galperin M.Y."/>
            <person name="Jogler C."/>
        </authorList>
    </citation>
    <scope>NUCLEOTIDE SEQUENCE [LARGE SCALE GENOMIC DNA]</scope>
    <source>
        <strain evidence="5 6">Pan241w</strain>
    </source>
</reference>
<evidence type="ECO:0000313" key="5">
    <source>
        <dbReference type="EMBL" id="QDT41496.1"/>
    </source>
</evidence>
<name>A0A517RCC2_9PLAN</name>
<dbReference type="RefSeq" id="WP_145213158.1">
    <property type="nucleotide sequence ID" value="NZ_CP036269.1"/>
</dbReference>
<evidence type="ECO:0000256" key="2">
    <source>
        <dbReference type="ARBA" id="ARBA00022801"/>
    </source>
</evidence>
<dbReference type="InterPro" id="IPR001375">
    <property type="entry name" value="Peptidase_S9_cat"/>
</dbReference>
<feature type="domain" description="Peptidase S9 prolyl oligopeptidase catalytic" evidence="4">
    <location>
        <begin position="120"/>
        <end position="259"/>
    </location>
</feature>
<protein>
    <submittedName>
        <fullName evidence="5">Alpha/beta hydrolase family protein</fullName>
    </submittedName>
</protein>
<dbReference type="AlphaFoldDB" id="A0A517RCC2"/>
<dbReference type="Gene3D" id="3.40.50.1820">
    <property type="entry name" value="alpha/beta hydrolase"/>
    <property type="match status" value="1"/>
</dbReference>
<keyword evidence="6" id="KW-1185">Reference proteome</keyword>
<dbReference type="SUPFAM" id="SSF53474">
    <property type="entry name" value="alpha/beta-Hydrolases"/>
    <property type="match status" value="1"/>
</dbReference>